<comment type="caution">
    <text evidence="8">The sequence shown here is derived from an EMBL/GenBank/DDBJ whole genome shotgun (WGS) entry which is preliminary data.</text>
</comment>
<dbReference type="OrthoDB" id="2919105at2759"/>
<keyword evidence="9" id="KW-1185">Reference proteome</keyword>
<dbReference type="InterPro" id="IPR026591">
    <property type="entry name" value="Sirtuin_cat_small_dom_sf"/>
</dbReference>
<dbReference type="GO" id="GO:0017136">
    <property type="term" value="F:histone deacetylase activity, NAD-dependent"/>
    <property type="evidence" value="ECO:0007669"/>
    <property type="project" value="TreeGrafter"/>
</dbReference>
<dbReference type="GO" id="GO:1990414">
    <property type="term" value="P:replication-born double-strand break repair via sister chromatid exchange"/>
    <property type="evidence" value="ECO:0007669"/>
    <property type="project" value="TreeGrafter"/>
</dbReference>
<organism evidence="8 9">
    <name type="scientific">Hanseniaspora uvarum</name>
    <name type="common">Yeast</name>
    <name type="synonym">Kloeckera apiculata</name>
    <dbReference type="NCBI Taxonomy" id="29833"/>
    <lineage>
        <taxon>Eukaryota</taxon>
        <taxon>Fungi</taxon>
        <taxon>Dikarya</taxon>
        <taxon>Ascomycota</taxon>
        <taxon>Saccharomycotina</taxon>
        <taxon>Saccharomycetes</taxon>
        <taxon>Saccharomycodales</taxon>
        <taxon>Saccharomycodaceae</taxon>
        <taxon>Hanseniaspora</taxon>
    </lineage>
</organism>
<feature type="region of interest" description="Disordered" evidence="6">
    <location>
        <begin position="97"/>
        <end position="120"/>
    </location>
</feature>
<keyword evidence="2" id="KW-0678">Repressor</keyword>
<protein>
    <submittedName>
        <fullName evidence="8">NAD-dependent histone deacetylase HST4</fullName>
    </submittedName>
</protein>
<dbReference type="Pfam" id="PF02146">
    <property type="entry name" value="SIR2"/>
    <property type="match status" value="1"/>
</dbReference>
<keyword evidence="5" id="KW-0862">Zinc</keyword>
<feature type="unsure residue" description="D or N" evidence="8">
    <location>
        <position position="276"/>
    </location>
</feature>
<evidence type="ECO:0000256" key="1">
    <source>
        <dbReference type="ARBA" id="ARBA00006924"/>
    </source>
</evidence>
<keyword evidence="5" id="KW-0479">Metal-binding</keyword>
<evidence type="ECO:0000256" key="2">
    <source>
        <dbReference type="ARBA" id="ARBA00022491"/>
    </source>
</evidence>
<feature type="binding site" evidence="5">
    <location>
        <position position="306"/>
    </location>
    <ligand>
        <name>Zn(2+)</name>
        <dbReference type="ChEBI" id="CHEBI:29105"/>
    </ligand>
</feature>
<evidence type="ECO:0000256" key="4">
    <source>
        <dbReference type="ARBA" id="ARBA00023027"/>
    </source>
</evidence>
<evidence type="ECO:0000256" key="5">
    <source>
        <dbReference type="PROSITE-ProRule" id="PRU00236"/>
    </source>
</evidence>
<feature type="binding site" evidence="5">
    <location>
        <position position="309"/>
    </location>
    <ligand>
        <name>Zn(2+)</name>
        <dbReference type="ChEBI" id="CHEBI:29105"/>
    </ligand>
</feature>
<dbReference type="STRING" id="29833.A0A1E5RUC9"/>
<feature type="active site" description="Proton acceptor" evidence="5">
    <location>
        <position position="298"/>
    </location>
</feature>
<keyword evidence="3" id="KW-0808">Transferase</keyword>
<dbReference type="PROSITE" id="PS50305">
    <property type="entry name" value="SIRTUIN"/>
    <property type="match status" value="1"/>
</dbReference>
<sequence>MSVEIQQKIVMKQNSPSKSPISKTTKKVTKTPSPKKNVKKSLIKYLASPPKTETKAKTPSKSESKAHNEHQSSKTAIPKKKLIQNLIQLDQEIINSTQDNSKNISPKKKTKNQLSPIKDFSYRPPSNTVFDLQEYLDDLQARQIDEDLHDSDYKFLKKQILQSKKAVVVTGAGISVASGIPDFRSQEGIFKQIKEKTNSENNDISMGTGKDMFDFNFIYSSPKALSLFNDMIFDLHKKIKNTQNTAFHGFIDNLAKKKKLKRCYTQNIDGFETHLDNLVIKHPISLKKKEWPNVIQLHGSINHLHCIKCRKIFDIEDKHFEGQINKKEGSDSLDYFIGEDNTVQISDLLPDCPECAEAESVRIVAGKRPQGVGKLRSNIILYNEEHPESEGIGRVVESDILTNSDLLIICGTTLKIPGVKRIVKEFSKSIESKKQETGEGGAIIWLGNEIPSQSIVDYVEYIDLVVLGDCQKFAKMTEKWFE</sequence>
<dbReference type="Gene3D" id="3.40.50.1220">
    <property type="entry name" value="TPP-binding domain"/>
    <property type="match status" value="1"/>
</dbReference>
<dbReference type="PANTHER" id="PTHR11085">
    <property type="entry name" value="NAD-DEPENDENT PROTEIN DEACYLASE SIRTUIN-5, MITOCHONDRIAL-RELATED"/>
    <property type="match status" value="1"/>
</dbReference>
<evidence type="ECO:0000313" key="9">
    <source>
        <dbReference type="Proteomes" id="UP000095358"/>
    </source>
</evidence>
<reference evidence="9" key="1">
    <citation type="journal article" date="2016" name="Genome Announc.">
        <title>Genome sequences of three species of Hanseniaspora isolated from spontaneous wine fermentations.</title>
        <authorList>
            <person name="Sternes P.R."/>
            <person name="Lee D."/>
            <person name="Kutyna D.R."/>
            <person name="Borneman A.R."/>
        </authorList>
    </citation>
    <scope>NUCLEOTIDE SEQUENCE [LARGE SCALE GENOMIC DNA]</scope>
    <source>
        <strain evidence="9">AWRI3580</strain>
    </source>
</reference>
<feature type="domain" description="Deacetylase sirtuin-type" evidence="7">
    <location>
        <begin position="145"/>
        <end position="482"/>
    </location>
</feature>
<keyword evidence="4" id="KW-0520">NAD</keyword>
<proteinExistence type="inferred from homology"/>
<dbReference type="InterPro" id="IPR003000">
    <property type="entry name" value="Sirtuin"/>
</dbReference>
<dbReference type="AlphaFoldDB" id="A0A1E5RUC9"/>
<accession>A0A1E5RUC9</accession>
<gene>
    <name evidence="8" type="ORF">AWRI3580_g1170</name>
</gene>
<feature type="binding site" evidence="5">
    <location>
        <position position="352"/>
    </location>
    <ligand>
        <name>Zn(2+)</name>
        <dbReference type="ChEBI" id="CHEBI:29105"/>
    </ligand>
</feature>
<dbReference type="SUPFAM" id="SSF52467">
    <property type="entry name" value="DHS-like NAD/FAD-binding domain"/>
    <property type="match status" value="1"/>
</dbReference>
<dbReference type="PANTHER" id="PTHR11085:SF15">
    <property type="entry name" value="NAD-DEPENDENT HISTONE DEACETYLASE HST4"/>
    <property type="match status" value="1"/>
</dbReference>
<dbReference type="InterPro" id="IPR050134">
    <property type="entry name" value="NAD-dep_sirtuin_deacylases"/>
</dbReference>
<dbReference type="GO" id="GO:0070403">
    <property type="term" value="F:NAD+ binding"/>
    <property type="evidence" value="ECO:0007669"/>
    <property type="project" value="InterPro"/>
</dbReference>
<dbReference type="GO" id="GO:0000122">
    <property type="term" value="P:negative regulation of transcription by RNA polymerase II"/>
    <property type="evidence" value="ECO:0007669"/>
    <property type="project" value="TreeGrafter"/>
</dbReference>
<dbReference type="GO" id="GO:0046872">
    <property type="term" value="F:metal ion binding"/>
    <property type="evidence" value="ECO:0007669"/>
    <property type="project" value="UniProtKB-KW"/>
</dbReference>
<dbReference type="InterPro" id="IPR026590">
    <property type="entry name" value="Ssirtuin_cat_dom"/>
</dbReference>
<feature type="region of interest" description="Disordered" evidence="6">
    <location>
        <begin position="1"/>
        <end position="80"/>
    </location>
</feature>
<dbReference type="InterPro" id="IPR029035">
    <property type="entry name" value="DHS-like_NAD/FAD-binding_dom"/>
</dbReference>
<feature type="binding site" evidence="5">
    <location>
        <position position="355"/>
    </location>
    <ligand>
        <name>Zn(2+)</name>
        <dbReference type="ChEBI" id="CHEBI:29105"/>
    </ligand>
</feature>
<dbReference type="GO" id="GO:0031508">
    <property type="term" value="P:pericentric heterochromatin formation"/>
    <property type="evidence" value="ECO:0007669"/>
    <property type="project" value="TreeGrafter"/>
</dbReference>
<dbReference type="VEuPathDB" id="FungiDB:AWRI3580_g1170"/>
<dbReference type="GO" id="GO:0031934">
    <property type="term" value="C:mating-type region heterochromatin"/>
    <property type="evidence" value="ECO:0007669"/>
    <property type="project" value="TreeGrafter"/>
</dbReference>
<feature type="compositionally biased region" description="Low complexity" evidence="6">
    <location>
        <begin position="14"/>
        <end position="23"/>
    </location>
</feature>
<dbReference type="Proteomes" id="UP000095358">
    <property type="component" value="Unassembled WGS sequence"/>
</dbReference>
<dbReference type="GO" id="GO:0005634">
    <property type="term" value="C:nucleus"/>
    <property type="evidence" value="ECO:0007669"/>
    <property type="project" value="TreeGrafter"/>
</dbReference>
<name>A0A1E5RUC9_HANUV</name>
<dbReference type="GO" id="GO:0006282">
    <property type="term" value="P:regulation of DNA repair"/>
    <property type="evidence" value="ECO:0007669"/>
    <property type="project" value="TreeGrafter"/>
</dbReference>
<dbReference type="EMBL" id="LPNN01000003">
    <property type="protein sequence ID" value="OEJ90527.1"/>
    <property type="molecule type" value="Genomic_DNA"/>
</dbReference>
<feature type="compositionally biased region" description="Basic and acidic residues" evidence="6">
    <location>
        <begin position="52"/>
        <end position="72"/>
    </location>
</feature>
<evidence type="ECO:0000256" key="3">
    <source>
        <dbReference type="ARBA" id="ARBA00022679"/>
    </source>
</evidence>
<evidence type="ECO:0000256" key="6">
    <source>
        <dbReference type="SAM" id="MobiDB-lite"/>
    </source>
</evidence>
<evidence type="ECO:0000259" key="7">
    <source>
        <dbReference type="PROSITE" id="PS50305"/>
    </source>
</evidence>
<comment type="similarity">
    <text evidence="1">Belongs to the sirtuin family. Class I subfamily.</text>
</comment>
<dbReference type="Gene3D" id="3.30.1600.10">
    <property type="entry name" value="SIR2/SIRT2 'Small Domain"/>
    <property type="match status" value="1"/>
</dbReference>
<evidence type="ECO:0000313" key="8">
    <source>
        <dbReference type="EMBL" id="OEJ90527.1"/>
    </source>
</evidence>